<gene>
    <name evidence="1" type="ORF">FAJ39_08480</name>
</gene>
<name>A0A4T2GJ31_STRSU</name>
<evidence type="ECO:0000313" key="1">
    <source>
        <dbReference type="EMBL" id="TIH98908.1"/>
    </source>
</evidence>
<sequence length="120" mass="14091">MTERIYEYKDEQDWFIGKWDGFNYLTCFGDDQAYETVQDDFHRLVAGLQVEGLQVHVVKLQSMATFLRFLVETINQEQDRCLQLVQHKGGQLVMEQDRLLYVHLDKAGVLAADFFEQPEV</sequence>
<evidence type="ECO:0000313" key="2">
    <source>
        <dbReference type="Proteomes" id="UP000305165"/>
    </source>
</evidence>
<reference evidence="1 2" key="1">
    <citation type="submission" date="2019-04" db="EMBL/GenBank/DDBJ databases">
        <title>Genome analysis of Streptococcus suis strain WUSS424.</title>
        <authorList>
            <person name="Chen H."/>
            <person name="Gao X."/>
            <person name="Wu Z."/>
        </authorList>
    </citation>
    <scope>NUCLEOTIDE SEQUENCE [LARGE SCALE GENOMIC DNA]</scope>
    <source>
        <strain evidence="1 2">WUSS424</strain>
    </source>
</reference>
<dbReference type="Proteomes" id="UP000305165">
    <property type="component" value="Unassembled WGS sequence"/>
</dbReference>
<dbReference type="AlphaFoldDB" id="A0A4T2GJ31"/>
<dbReference type="EMBL" id="SSXO01000005">
    <property type="protein sequence ID" value="TIH98908.1"/>
    <property type="molecule type" value="Genomic_DNA"/>
</dbReference>
<protein>
    <submittedName>
        <fullName evidence="1">Uncharacterized protein</fullName>
    </submittedName>
</protein>
<organism evidence="1 2">
    <name type="scientific">Streptococcus suis</name>
    <dbReference type="NCBI Taxonomy" id="1307"/>
    <lineage>
        <taxon>Bacteria</taxon>
        <taxon>Bacillati</taxon>
        <taxon>Bacillota</taxon>
        <taxon>Bacilli</taxon>
        <taxon>Lactobacillales</taxon>
        <taxon>Streptococcaceae</taxon>
        <taxon>Streptococcus</taxon>
    </lineage>
</organism>
<dbReference type="OrthoDB" id="2220574at2"/>
<accession>A0A4T2GJ31</accession>
<comment type="caution">
    <text evidence="1">The sequence shown here is derived from an EMBL/GenBank/DDBJ whole genome shotgun (WGS) entry which is preliminary data.</text>
</comment>
<proteinExistence type="predicted"/>